<proteinExistence type="predicted"/>
<feature type="signal peptide" evidence="2">
    <location>
        <begin position="1"/>
        <end position="15"/>
    </location>
</feature>
<keyword evidence="2" id="KW-0732">Signal</keyword>
<organism evidence="3">
    <name type="scientific">Tanacetum cinerariifolium</name>
    <name type="common">Dalmatian daisy</name>
    <name type="synonym">Chrysanthemum cinerariifolium</name>
    <dbReference type="NCBI Taxonomy" id="118510"/>
    <lineage>
        <taxon>Eukaryota</taxon>
        <taxon>Viridiplantae</taxon>
        <taxon>Streptophyta</taxon>
        <taxon>Embryophyta</taxon>
        <taxon>Tracheophyta</taxon>
        <taxon>Spermatophyta</taxon>
        <taxon>Magnoliopsida</taxon>
        <taxon>eudicotyledons</taxon>
        <taxon>Gunneridae</taxon>
        <taxon>Pentapetalae</taxon>
        <taxon>asterids</taxon>
        <taxon>campanulids</taxon>
        <taxon>Asterales</taxon>
        <taxon>Asteraceae</taxon>
        <taxon>Asteroideae</taxon>
        <taxon>Anthemideae</taxon>
        <taxon>Anthemidinae</taxon>
        <taxon>Tanacetum</taxon>
    </lineage>
</organism>
<dbReference type="AlphaFoldDB" id="A0A6L2KVK5"/>
<evidence type="ECO:0000256" key="1">
    <source>
        <dbReference type="SAM" id="Coils"/>
    </source>
</evidence>
<comment type="caution">
    <text evidence="3">The sequence shown here is derived from an EMBL/GenBank/DDBJ whole genome shotgun (WGS) entry which is preliminary data.</text>
</comment>
<feature type="coiled-coil region" evidence="1">
    <location>
        <begin position="26"/>
        <end position="53"/>
    </location>
</feature>
<sequence length="685" mass="78337">MGILLLRLGLRECLNFLMIHCSQETKTTQANEIDSLKRRVKKLEKKQKSRTHKLKRLYKERISDIDAYEGITLVGTRNDAEMFDADKDLGGEEVFVLKQDENVILKEVDVAQVQVSTAVTTPTISIDEVTLAQALAELKHIKPKAKAKGITDQIQLDEETALKLQADLQAEFDEEQRLARERTQKALEANIALIGTWDDKILCSKRAKEKRNKPPTQAQQGKIMCTHLKNIEGKKLTNLKNKYFDSIQKMFDRAFKRVNTFVDFITELVKGSSKRAGEELTQESAKKQKVDDDKEISYLKQLMKIIPKEEIGIDAILLAVKVKIVIKSYYYKYKEVTAAQDEVIVAQELQRNILNSAHMMVASKVPMLKPGEFEIWRMRIKQYIQMMDYALWDVIENGLTLLKTQVMEGVTTMMPITFVEDNAQRRLKLLKRDLMGMLPQRNLLKQQYENFTTSNSEVLDQTFDRLQKLVSQLELLGEKISLEDVNQKLLRSLSPEWNTLAVVWKNKEDLDTMSMDDLYNNLKVYEPEVKGMSCLSTSIQNMAFVSLSNNNSTNGAVNIAQGVNTAIGVSTYGTQVNKANIDNLSDVVICAFLASQPSSRQLINEDLEQIHPDDLEEIDLKWQMPMLTIRARRFLKKIERKLIVNGNETIGFDRPMWSVTTATKEDTLLESVELQEVKIPSTRNT</sequence>
<dbReference type="Pfam" id="PF14223">
    <property type="entry name" value="Retrotran_gag_2"/>
    <property type="match status" value="1"/>
</dbReference>
<evidence type="ECO:0000256" key="2">
    <source>
        <dbReference type="SAM" id="SignalP"/>
    </source>
</evidence>
<gene>
    <name evidence="3" type="ORF">Tci_024987</name>
</gene>
<name>A0A6L2KVK5_TANCI</name>
<feature type="chain" id="PRO_5027068839" evidence="2">
    <location>
        <begin position="16"/>
        <end position="685"/>
    </location>
</feature>
<dbReference type="EMBL" id="BKCJ010003106">
    <property type="protein sequence ID" value="GEU53009.1"/>
    <property type="molecule type" value="Genomic_DNA"/>
</dbReference>
<protein>
    <submittedName>
        <fullName evidence="3">Uncharacterized protein</fullName>
    </submittedName>
</protein>
<reference evidence="3" key="1">
    <citation type="journal article" date="2019" name="Sci. Rep.">
        <title>Draft genome of Tanacetum cinerariifolium, the natural source of mosquito coil.</title>
        <authorList>
            <person name="Yamashiro T."/>
            <person name="Shiraishi A."/>
            <person name="Satake H."/>
            <person name="Nakayama K."/>
        </authorList>
    </citation>
    <scope>NUCLEOTIDE SEQUENCE</scope>
</reference>
<evidence type="ECO:0000313" key="3">
    <source>
        <dbReference type="EMBL" id="GEU53009.1"/>
    </source>
</evidence>
<accession>A0A6L2KVK5</accession>
<keyword evidence="1" id="KW-0175">Coiled coil</keyword>